<keyword evidence="3" id="KW-0732">Signal</keyword>
<dbReference type="InterPro" id="IPR032675">
    <property type="entry name" value="LRR_dom_sf"/>
</dbReference>
<dbReference type="GO" id="GO:0038023">
    <property type="term" value="F:signaling receptor activity"/>
    <property type="evidence" value="ECO:0000318"/>
    <property type="project" value="GO_Central"/>
</dbReference>
<reference evidence="4" key="3">
    <citation type="submission" date="2021-01" db="UniProtKB">
        <authorList>
            <consortium name="EnsemblMetazoa"/>
        </authorList>
    </citation>
    <scope>IDENTIFICATION</scope>
    <source>
        <strain evidence="4">PEST</strain>
    </source>
</reference>
<evidence type="ECO:0000256" key="2">
    <source>
        <dbReference type="ARBA" id="ARBA00022737"/>
    </source>
</evidence>
<dbReference type="Gene3D" id="3.80.10.10">
    <property type="entry name" value="Ribonuclease Inhibitor"/>
    <property type="match status" value="2"/>
</dbReference>
<dbReference type="HOGENOM" id="CLU_051559_0_0_1"/>
<keyword evidence="1" id="KW-0433">Leucine-rich repeat</keyword>
<evidence type="ECO:0000313" key="5">
    <source>
        <dbReference type="Proteomes" id="UP000007062"/>
    </source>
</evidence>
<dbReference type="EnsemblMetazoa" id="AGAP007463-RA">
    <property type="protein sequence ID" value="AGAP007463-PA"/>
    <property type="gene ID" value="AGAP007463"/>
</dbReference>
<dbReference type="Proteomes" id="UP000007062">
    <property type="component" value="Chromosome 2L"/>
</dbReference>
<dbReference type="EMBL" id="AAAB01008807">
    <property type="status" value="NOT_ANNOTATED_CDS"/>
    <property type="molecule type" value="Genomic_DNA"/>
</dbReference>
<dbReference type="VEuPathDB" id="VectorBase:AGAMI1_006227"/>
<keyword evidence="5" id="KW-1185">Reference proteome</keyword>
<dbReference type="InterPro" id="IPR001611">
    <property type="entry name" value="Leu-rich_rpt"/>
</dbReference>
<sequence>MLMMWLQLGMHLCEGQCVGSIFYSTCSIPIVNMTTDGGARLRKAFEVAKEVTIGKMIVSISPSGPFLQRFANYVDLVWFDSYREAAFQVPDGNTISGIIIGYAPGMRTFIAGSNTHLESLDISKCSLDRVPQTLPKMTKLKFLSITQCKITVLRLDMFADNQYLKNLDLSYNQIQQLLPVTGRPARMLSIETLTLRGNLLQNLDLALFVAMPQLLNLNFLNNLIVSLDVSAPIALPNLSGLYLGYNKLVSLDLRNLTLPKLETFSFGPNALTQMPILPRPLPKFNYLSLSANNLTQLDMTYFRPYPNLQKIYISSNQITTVRASSPVRLQVDYLELSNNKITTFNITGWDMPNITLLNLDGNQLSVVPSVFERYPKVYLFMNRNPVLCDALLPFKDRLKNYQLQKDPWPLSKACTTISSFTVDETMKICCDQ</sequence>
<dbReference type="SUPFAM" id="SSF52058">
    <property type="entry name" value="L domain-like"/>
    <property type="match status" value="1"/>
</dbReference>
<proteinExistence type="predicted"/>
<feature type="chain" id="PRO_5037540136" evidence="3">
    <location>
        <begin position="16"/>
        <end position="432"/>
    </location>
</feature>
<dbReference type="Pfam" id="PF13855">
    <property type="entry name" value="LRR_8"/>
    <property type="match status" value="2"/>
</dbReference>
<keyword evidence="2" id="KW-0677">Repeat</keyword>
<dbReference type="PANTHER" id="PTHR24366:SF96">
    <property type="entry name" value="LEUCINE RICH REPEAT CONTAINING 53"/>
    <property type="match status" value="1"/>
</dbReference>
<dbReference type="AlphaFoldDB" id="A0A1S4GVZ1"/>
<dbReference type="SMART" id="SM00369">
    <property type="entry name" value="LRR_TYP"/>
    <property type="match status" value="6"/>
</dbReference>
<feature type="signal peptide" evidence="3">
    <location>
        <begin position="1"/>
        <end position="15"/>
    </location>
</feature>
<evidence type="ECO:0000313" key="4">
    <source>
        <dbReference type="EnsemblMetazoa" id="AGAP007463-PA"/>
    </source>
</evidence>
<evidence type="ECO:0000256" key="1">
    <source>
        <dbReference type="ARBA" id="ARBA00022614"/>
    </source>
</evidence>
<name>A0A1S4GVZ1_ANOGA</name>
<reference evidence="4 5" key="1">
    <citation type="journal article" date="2002" name="Science">
        <title>The genome sequence of the malaria mosquito Anopheles gambiae.</title>
        <authorList>
            <person name="Holt R.A."/>
            <person name="Subramanian G.M."/>
            <person name="Halpern A."/>
            <person name="Sutton G.G."/>
            <person name="Charlab R."/>
            <person name="Nusskern D.R."/>
            <person name="Wincker P."/>
            <person name="Clark A.G."/>
            <person name="Ribeiro J.M."/>
            <person name="Wides R."/>
            <person name="Salzberg S.L."/>
            <person name="Loftus B."/>
            <person name="Yandell M."/>
            <person name="Majoros W.H."/>
            <person name="Rusch D.B."/>
            <person name="Lai Z."/>
            <person name="Kraft C.L."/>
            <person name="Abril J.F."/>
            <person name="Anthouard V."/>
            <person name="Arensburger P."/>
            <person name="Atkinson P.W."/>
            <person name="Baden H."/>
            <person name="de Berardinis V."/>
            <person name="Baldwin D."/>
            <person name="Benes V."/>
            <person name="Biedler J."/>
            <person name="Blass C."/>
            <person name="Bolanos R."/>
            <person name="Boscus D."/>
            <person name="Barnstead M."/>
            <person name="Cai S."/>
            <person name="Center A."/>
            <person name="Chaturverdi K."/>
            <person name="Christophides G.K."/>
            <person name="Chrystal M.A."/>
            <person name="Clamp M."/>
            <person name="Cravchik A."/>
            <person name="Curwen V."/>
            <person name="Dana A."/>
            <person name="Delcher A."/>
            <person name="Dew I."/>
            <person name="Evans C.A."/>
            <person name="Flanigan M."/>
            <person name="Grundschober-Freimoser A."/>
            <person name="Friedli L."/>
            <person name="Gu Z."/>
            <person name="Guan P."/>
            <person name="Guigo R."/>
            <person name="Hillenmeyer M.E."/>
            <person name="Hladun S.L."/>
            <person name="Hogan J.R."/>
            <person name="Hong Y.S."/>
            <person name="Hoover J."/>
            <person name="Jaillon O."/>
            <person name="Ke Z."/>
            <person name="Kodira C."/>
            <person name="Kokoza E."/>
            <person name="Koutsos A."/>
            <person name="Letunic I."/>
            <person name="Levitsky A."/>
            <person name="Liang Y."/>
            <person name="Lin J.J."/>
            <person name="Lobo N.F."/>
            <person name="Lopez J.R."/>
            <person name="Malek J.A."/>
            <person name="McIntosh T.C."/>
            <person name="Meister S."/>
            <person name="Miller J."/>
            <person name="Mobarry C."/>
            <person name="Mongin E."/>
            <person name="Murphy S.D."/>
            <person name="O'Brochta D.A."/>
            <person name="Pfannkoch C."/>
            <person name="Qi R."/>
            <person name="Regier M.A."/>
            <person name="Remington K."/>
            <person name="Shao H."/>
            <person name="Sharakhova M.V."/>
            <person name="Sitter C.D."/>
            <person name="Shetty J."/>
            <person name="Smith T.J."/>
            <person name="Strong R."/>
            <person name="Sun J."/>
            <person name="Thomasova D."/>
            <person name="Ton L.Q."/>
            <person name="Topalis P."/>
            <person name="Tu Z."/>
            <person name="Unger M.F."/>
            <person name="Walenz B."/>
            <person name="Wang A."/>
            <person name="Wang J."/>
            <person name="Wang M."/>
            <person name="Wang X."/>
            <person name="Woodford K.J."/>
            <person name="Wortman J.R."/>
            <person name="Wu M."/>
            <person name="Yao A."/>
            <person name="Zdobnov E.M."/>
            <person name="Zhang H."/>
            <person name="Zhao Q."/>
            <person name="Zhao S."/>
            <person name="Zhu S.C."/>
            <person name="Zhimulev I."/>
            <person name="Coluzzi M."/>
            <person name="della Torre A."/>
            <person name="Roth C.W."/>
            <person name="Louis C."/>
            <person name="Kalush F."/>
            <person name="Mural R.J."/>
            <person name="Myers E.W."/>
            <person name="Adams M.D."/>
            <person name="Smith H.O."/>
            <person name="Broder S."/>
            <person name="Gardner M.J."/>
            <person name="Fraser C.M."/>
            <person name="Birney E."/>
            <person name="Bork P."/>
            <person name="Brey P.T."/>
            <person name="Venter J.C."/>
            <person name="Weissenbach J."/>
            <person name="Kafatos F.C."/>
            <person name="Collins F.H."/>
            <person name="Hoffman S.L."/>
        </authorList>
    </citation>
    <scope>NUCLEOTIDE SEQUENCE [LARGE SCALE GENOMIC DNA]</scope>
    <source>
        <strain evidence="4 5">PEST</strain>
    </source>
</reference>
<dbReference type="InterPro" id="IPR003591">
    <property type="entry name" value="Leu-rich_rpt_typical-subtyp"/>
</dbReference>
<dbReference type="PANTHER" id="PTHR24366">
    <property type="entry name" value="IG(IMMUNOGLOBULIN) AND LRR(LEUCINE RICH REPEAT) DOMAINS"/>
    <property type="match status" value="1"/>
</dbReference>
<evidence type="ECO:0000256" key="3">
    <source>
        <dbReference type="SAM" id="SignalP"/>
    </source>
</evidence>
<protein>
    <submittedName>
        <fullName evidence="4">Uncharacterized protein</fullName>
    </submittedName>
</protein>
<reference evidence="4 5" key="2">
    <citation type="journal article" date="2004" name="Trends Parasitol.">
        <title>The Anopheles gambiae genome: an update.</title>
        <authorList>
            <person name="Mongin E."/>
            <person name="Louis C."/>
            <person name="Holt R.A."/>
            <person name="Birney E."/>
            <person name="Collins F.H."/>
        </authorList>
    </citation>
    <scope>NUCLEOTIDE SEQUENCE [LARGE SCALE GENOMIC DNA]</scope>
    <source>
        <strain evidence="4 5">PEST</strain>
    </source>
</reference>
<dbReference type="PROSITE" id="PS51450">
    <property type="entry name" value="LRR"/>
    <property type="match status" value="1"/>
</dbReference>
<organism evidence="4 5">
    <name type="scientific">Anopheles gambiae</name>
    <name type="common">African malaria mosquito</name>
    <dbReference type="NCBI Taxonomy" id="7165"/>
    <lineage>
        <taxon>Eukaryota</taxon>
        <taxon>Metazoa</taxon>
        <taxon>Ecdysozoa</taxon>
        <taxon>Arthropoda</taxon>
        <taxon>Hexapoda</taxon>
        <taxon>Insecta</taxon>
        <taxon>Pterygota</taxon>
        <taxon>Neoptera</taxon>
        <taxon>Endopterygota</taxon>
        <taxon>Diptera</taxon>
        <taxon>Nematocera</taxon>
        <taxon>Culicoidea</taxon>
        <taxon>Culicidae</taxon>
        <taxon>Anophelinae</taxon>
        <taxon>Anopheles</taxon>
    </lineage>
</organism>
<accession>A0A1S4GVZ1</accession>